<proteinExistence type="predicted"/>
<dbReference type="GO" id="GO:0004523">
    <property type="term" value="F:RNA-DNA hybrid ribonuclease activity"/>
    <property type="evidence" value="ECO:0007669"/>
    <property type="project" value="InterPro"/>
</dbReference>
<dbReference type="RefSeq" id="WP_303493673.1">
    <property type="nucleotide sequence ID" value="NZ_JAUOPB010000014.1"/>
</dbReference>
<dbReference type="InterPro" id="IPR012337">
    <property type="entry name" value="RNaseH-like_sf"/>
</dbReference>
<dbReference type="GO" id="GO:0003676">
    <property type="term" value="F:nucleic acid binding"/>
    <property type="evidence" value="ECO:0007669"/>
    <property type="project" value="InterPro"/>
</dbReference>
<dbReference type="Proteomes" id="UP001169760">
    <property type="component" value="Unassembled WGS sequence"/>
</dbReference>
<evidence type="ECO:0000313" key="2">
    <source>
        <dbReference type="EMBL" id="MDO6424307.1"/>
    </source>
</evidence>
<dbReference type="SUPFAM" id="SSF53098">
    <property type="entry name" value="Ribonuclease H-like"/>
    <property type="match status" value="1"/>
</dbReference>
<dbReference type="Gene3D" id="3.30.420.10">
    <property type="entry name" value="Ribonuclease H-like superfamily/Ribonuclease H"/>
    <property type="match status" value="1"/>
</dbReference>
<dbReference type="InterPro" id="IPR002156">
    <property type="entry name" value="RNaseH_domain"/>
</dbReference>
<sequence>MLELKLFTDGSVNTKQNIGCGAYLILTDLAAPINTLAPQIKVKQFEQTSSTKLELQIFLHGLEAAIVQAKGQLLTITAYTDSQNIVGLLARRKRLEQANYYSSKGKRLNNFELYQQFYSLADSTRLTLIKVEGHKKTLHKDGIDKIFSLVDKAARHALRKMQREI</sequence>
<reference evidence="2" key="1">
    <citation type="submission" date="2023-07" db="EMBL/GenBank/DDBJ databases">
        <title>Genome content predicts the carbon catabolic preferences of heterotrophic bacteria.</title>
        <authorList>
            <person name="Gralka M."/>
        </authorList>
    </citation>
    <scope>NUCLEOTIDE SEQUENCE</scope>
    <source>
        <strain evidence="2">I3M17_2</strain>
    </source>
</reference>
<gene>
    <name evidence="2" type="ORF">Q4521_17615</name>
</gene>
<evidence type="ECO:0000259" key="1">
    <source>
        <dbReference type="PROSITE" id="PS50879"/>
    </source>
</evidence>
<dbReference type="EMBL" id="JAUOPB010000014">
    <property type="protein sequence ID" value="MDO6424307.1"/>
    <property type="molecule type" value="Genomic_DNA"/>
</dbReference>
<feature type="domain" description="RNase H type-1" evidence="1">
    <location>
        <begin position="1"/>
        <end position="159"/>
    </location>
</feature>
<comment type="caution">
    <text evidence="2">The sequence shown here is derived from an EMBL/GenBank/DDBJ whole genome shotgun (WGS) entry which is preliminary data.</text>
</comment>
<name>A0AAW7X9K4_9GAMM</name>
<protein>
    <submittedName>
        <fullName evidence="2">Ribonuclease H</fullName>
    </submittedName>
</protein>
<accession>A0AAW7X9K4</accession>
<evidence type="ECO:0000313" key="3">
    <source>
        <dbReference type="Proteomes" id="UP001169760"/>
    </source>
</evidence>
<organism evidence="2 3">
    <name type="scientific">Saccharophagus degradans</name>
    <dbReference type="NCBI Taxonomy" id="86304"/>
    <lineage>
        <taxon>Bacteria</taxon>
        <taxon>Pseudomonadati</taxon>
        <taxon>Pseudomonadota</taxon>
        <taxon>Gammaproteobacteria</taxon>
        <taxon>Cellvibrionales</taxon>
        <taxon>Cellvibrionaceae</taxon>
        <taxon>Saccharophagus</taxon>
    </lineage>
</organism>
<dbReference type="Pfam" id="PF00075">
    <property type="entry name" value="RNase_H"/>
    <property type="match status" value="1"/>
</dbReference>
<dbReference type="InterPro" id="IPR036397">
    <property type="entry name" value="RNaseH_sf"/>
</dbReference>
<dbReference type="AlphaFoldDB" id="A0AAW7X9K4"/>
<dbReference type="PROSITE" id="PS50879">
    <property type="entry name" value="RNASE_H_1"/>
    <property type="match status" value="1"/>
</dbReference>